<organism evidence="1 2">
    <name type="scientific">Sphagnum jensenii</name>
    <dbReference type="NCBI Taxonomy" id="128206"/>
    <lineage>
        <taxon>Eukaryota</taxon>
        <taxon>Viridiplantae</taxon>
        <taxon>Streptophyta</taxon>
        <taxon>Embryophyta</taxon>
        <taxon>Bryophyta</taxon>
        <taxon>Sphagnophytina</taxon>
        <taxon>Sphagnopsida</taxon>
        <taxon>Sphagnales</taxon>
        <taxon>Sphagnaceae</taxon>
        <taxon>Sphagnum</taxon>
    </lineage>
</organism>
<name>A0ABP0XG79_9BRYO</name>
<dbReference type="Proteomes" id="UP001497444">
    <property type="component" value="Chromosome 8"/>
</dbReference>
<proteinExistence type="predicted"/>
<accession>A0ABP0XG79</accession>
<evidence type="ECO:0000313" key="1">
    <source>
        <dbReference type="EMBL" id="CAK9277545.1"/>
    </source>
</evidence>
<keyword evidence="2" id="KW-1185">Reference proteome</keyword>
<dbReference type="EMBL" id="OZ020103">
    <property type="protein sequence ID" value="CAK9277545.1"/>
    <property type="molecule type" value="Genomic_DNA"/>
</dbReference>
<evidence type="ECO:0000313" key="2">
    <source>
        <dbReference type="Proteomes" id="UP001497444"/>
    </source>
</evidence>
<reference evidence="1" key="1">
    <citation type="submission" date="2024-02" db="EMBL/GenBank/DDBJ databases">
        <authorList>
            <consortium name="ELIXIR-Norway"/>
            <consortium name="Elixir Norway"/>
        </authorList>
    </citation>
    <scope>NUCLEOTIDE SEQUENCE</scope>
</reference>
<sequence>MILAWYRLTQMLVPTHTNLFIFEIEQEWQNWVGWSWARLHCHFFWLRGLRQQHYESLDMVSILETYCLSTHPCQFRGEKTVDALVEWAATSLLKLPRILYYGAKGLVTHNTHYLSNSFMTDVIQKTGLHKVKGQHHTFDRLPSSTGIMQSLQWCFGRSRATHFGRPGVKSAPAVVFVKDPGLEPVIYHGMNCLPSLPLLIL</sequence>
<protein>
    <submittedName>
        <fullName evidence="1">Uncharacterized protein</fullName>
    </submittedName>
</protein>
<gene>
    <name evidence="1" type="ORF">CSSPJE1EN1_LOCUS23023</name>
</gene>